<reference evidence="3 4" key="1">
    <citation type="submission" date="2019-09" db="EMBL/GenBank/DDBJ databases">
        <title>Taxonomic organization of the family Brucellaceae based on a phylogenomic approach.</title>
        <authorList>
            <person name="Leclercq S."/>
            <person name="Cloeckaert A."/>
            <person name="Zygmunt M.S."/>
        </authorList>
    </citation>
    <scope>NUCLEOTIDE SEQUENCE [LARGE SCALE GENOMIC DNA]</scope>
    <source>
        <strain evidence="3 4">CCUG 34461</strain>
    </source>
</reference>
<dbReference type="GO" id="GO:0055085">
    <property type="term" value="P:transmembrane transport"/>
    <property type="evidence" value="ECO:0007669"/>
    <property type="project" value="InterPro"/>
</dbReference>
<dbReference type="PANTHER" id="PTHR33376">
    <property type="match status" value="1"/>
</dbReference>
<dbReference type="Gene3D" id="3.40.190.170">
    <property type="entry name" value="Bacterial extracellular solute-binding protein, family 7"/>
    <property type="match status" value="1"/>
</dbReference>
<evidence type="ECO:0000313" key="3">
    <source>
        <dbReference type="EMBL" id="KAB2790315.1"/>
    </source>
</evidence>
<gene>
    <name evidence="3" type="ORF">F9L06_24905</name>
</gene>
<dbReference type="AlphaFoldDB" id="A0A6I0DFX1"/>
<name>A0A6I0DFX1_BRUAN</name>
<feature type="signal peptide" evidence="2">
    <location>
        <begin position="1"/>
        <end position="36"/>
    </location>
</feature>
<dbReference type="PANTHER" id="PTHR33376:SF15">
    <property type="entry name" value="BLL6794 PROTEIN"/>
    <property type="match status" value="1"/>
</dbReference>
<evidence type="ECO:0000256" key="2">
    <source>
        <dbReference type="SAM" id="SignalP"/>
    </source>
</evidence>
<protein>
    <submittedName>
        <fullName evidence="3">Transporter</fullName>
    </submittedName>
</protein>
<dbReference type="InterPro" id="IPR018389">
    <property type="entry name" value="DctP_fam"/>
</dbReference>
<proteinExistence type="predicted"/>
<evidence type="ECO:0000256" key="1">
    <source>
        <dbReference type="ARBA" id="ARBA00022729"/>
    </source>
</evidence>
<sequence>METYETIPREGNMARKISIFALSALVALASITSAMAKTTLNYSHYGPDRGTDAEILHQFAQEIDTGTAGEVQVRITFGGALLSTQETARGVGSRVADMGTFIAAFNPTEFLNYLVVDLPVTPSNPWVGVRTAMDLVESDALVKGEFDRMNLKLLANFATGPIILMCRERIDTLAAMQGEKFRIQPPHSRQFEQFGVVSVSVSTPEVYQSLDRGYITCAQGYITSMVPYRQYEVAKYVLEIEQGQALGYGTVINKQVFESLTSEHQAVVVDAGKKLAERFAEKAVASLKNDRAALTAEHGVQFLKLSEEDQKTLDAAAEVPLDLFREAANPQVLNHVINLAEKYQAELAADGYPWDRVAR</sequence>
<dbReference type="Pfam" id="PF03480">
    <property type="entry name" value="DctP"/>
    <property type="match status" value="1"/>
</dbReference>
<dbReference type="Proteomes" id="UP000441102">
    <property type="component" value="Unassembled WGS sequence"/>
</dbReference>
<dbReference type="InterPro" id="IPR038404">
    <property type="entry name" value="TRAP_DctP_sf"/>
</dbReference>
<keyword evidence="1 2" id="KW-0732">Signal</keyword>
<organism evidence="3 4">
    <name type="scientific">Brucella anthropi</name>
    <name type="common">Ochrobactrum anthropi</name>
    <dbReference type="NCBI Taxonomy" id="529"/>
    <lineage>
        <taxon>Bacteria</taxon>
        <taxon>Pseudomonadati</taxon>
        <taxon>Pseudomonadota</taxon>
        <taxon>Alphaproteobacteria</taxon>
        <taxon>Hyphomicrobiales</taxon>
        <taxon>Brucellaceae</taxon>
        <taxon>Brucella/Ochrobactrum group</taxon>
        <taxon>Brucella</taxon>
    </lineage>
</organism>
<evidence type="ECO:0000313" key="4">
    <source>
        <dbReference type="Proteomes" id="UP000441102"/>
    </source>
</evidence>
<feature type="chain" id="PRO_5026117784" evidence="2">
    <location>
        <begin position="37"/>
        <end position="359"/>
    </location>
</feature>
<dbReference type="EMBL" id="WBWX01000019">
    <property type="protein sequence ID" value="KAB2790315.1"/>
    <property type="molecule type" value="Genomic_DNA"/>
</dbReference>
<dbReference type="NCBIfam" id="NF037995">
    <property type="entry name" value="TRAP_S1"/>
    <property type="match status" value="1"/>
</dbReference>
<comment type="caution">
    <text evidence="3">The sequence shown here is derived from an EMBL/GenBank/DDBJ whole genome shotgun (WGS) entry which is preliminary data.</text>
</comment>
<accession>A0A6I0DFX1</accession>